<keyword evidence="7" id="KW-1185">Reference proteome</keyword>
<dbReference type="EMBL" id="FWZX01000037">
    <property type="protein sequence ID" value="SMF77630.1"/>
    <property type="molecule type" value="Genomic_DNA"/>
</dbReference>
<dbReference type="Proteomes" id="UP000192917">
    <property type="component" value="Unassembled WGS sequence"/>
</dbReference>
<feature type="transmembrane region" description="Helical" evidence="5">
    <location>
        <begin position="45"/>
        <end position="65"/>
    </location>
</feature>
<sequence length="208" mass="23417">MEVSVATEINMLFVLVTLGVAQVYLECTTERRQRYLEGGIRSLQYLLGIPALLNLGLFLADPDLWAGGYLSVSRPLAVAGVVIFNAAALTILWAHLSLRRFRSAELETRADHRLVETGPYRWIRHPLYSSYLLITAGLFLMTGNWLVTAPMFAYFLAIAARAWKEEAMLLERLGGSYREYMARTERFLPRPAGALRAGASYLRQAFPD</sequence>
<dbReference type="InterPro" id="IPR007269">
    <property type="entry name" value="ICMT_MeTrfase"/>
</dbReference>
<evidence type="ECO:0000256" key="3">
    <source>
        <dbReference type="ARBA" id="ARBA00022989"/>
    </source>
</evidence>
<dbReference type="PANTHER" id="PTHR43847:SF1">
    <property type="entry name" value="BLL3993 PROTEIN"/>
    <property type="match status" value="1"/>
</dbReference>
<evidence type="ECO:0000313" key="7">
    <source>
        <dbReference type="Proteomes" id="UP000192917"/>
    </source>
</evidence>
<feature type="transmembrane region" description="Helical" evidence="5">
    <location>
        <begin position="77"/>
        <end position="96"/>
    </location>
</feature>
<dbReference type="GO" id="GO:0032259">
    <property type="term" value="P:methylation"/>
    <property type="evidence" value="ECO:0007669"/>
    <property type="project" value="UniProtKB-KW"/>
</dbReference>
<feature type="transmembrane region" description="Helical" evidence="5">
    <location>
        <begin position="131"/>
        <end position="160"/>
    </location>
</feature>
<reference evidence="6 7" key="1">
    <citation type="submission" date="2017-04" db="EMBL/GenBank/DDBJ databases">
        <authorList>
            <person name="Afonso C.L."/>
            <person name="Miller P.J."/>
            <person name="Scott M.A."/>
            <person name="Spackman E."/>
            <person name="Goraichik I."/>
            <person name="Dimitrov K.M."/>
            <person name="Suarez D.L."/>
            <person name="Swayne D.E."/>
        </authorList>
    </citation>
    <scope>NUCLEOTIDE SEQUENCE [LARGE SCALE GENOMIC DNA]</scope>
    <source>
        <strain evidence="6 7">USBA 355</strain>
    </source>
</reference>
<gene>
    <name evidence="6" type="ORF">SAMN05428998_13726</name>
</gene>
<proteinExistence type="predicted"/>
<organism evidence="6 7">
    <name type="scientific">Tistlia consotensis USBA 355</name>
    <dbReference type="NCBI Taxonomy" id="560819"/>
    <lineage>
        <taxon>Bacteria</taxon>
        <taxon>Pseudomonadati</taxon>
        <taxon>Pseudomonadota</taxon>
        <taxon>Alphaproteobacteria</taxon>
        <taxon>Rhodospirillales</taxon>
        <taxon>Rhodovibrionaceae</taxon>
        <taxon>Tistlia</taxon>
    </lineage>
</organism>
<accession>A0A1Y6CT93</accession>
<protein>
    <submittedName>
        <fullName evidence="6">Protein-S-isoprenylcysteine O-methyltransferase Ste14</fullName>
    </submittedName>
</protein>
<evidence type="ECO:0000256" key="5">
    <source>
        <dbReference type="SAM" id="Phobius"/>
    </source>
</evidence>
<feature type="transmembrane region" description="Helical" evidence="5">
    <location>
        <begin position="6"/>
        <end position="25"/>
    </location>
</feature>
<keyword evidence="6" id="KW-0808">Transferase</keyword>
<dbReference type="GO" id="GO:0004671">
    <property type="term" value="F:protein C-terminal S-isoprenylcysteine carboxyl O-methyltransferase activity"/>
    <property type="evidence" value="ECO:0007669"/>
    <property type="project" value="InterPro"/>
</dbReference>
<dbReference type="AlphaFoldDB" id="A0A1Y6CT93"/>
<dbReference type="Gene3D" id="1.20.120.1630">
    <property type="match status" value="1"/>
</dbReference>
<evidence type="ECO:0000256" key="1">
    <source>
        <dbReference type="ARBA" id="ARBA00004141"/>
    </source>
</evidence>
<dbReference type="STRING" id="560819.SAMN05428998_13726"/>
<dbReference type="Pfam" id="PF04140">
    <property type="entry name" value="ICMT"/>
    <property type="match status" value="1"/>
</dbReference>
<evidence type="ECO:0000313" key="6">
    <source>
        <dbReference type="EMBL" id="SMF77630.1"/>
    </source>
</evidence>
<keyword evidence="3 5" id="KW-1133">Transmembrane helix</keyword>
<keyword evidence="2 5" id="KW-0812">Transmembrane</keyword>
<evidence type="ECO:0000256" key="4">
    <source>
        <dbReference type="ARBA" id="ARBA00023136"/>
    </source>
</evidence>
<comment type="subcellular location">
    <subcellularLocation>
        <location evidence="1">Membrane</location>
        <topology evidence="1">Multi-pass membrane protein</topology>
    </subcellularLocation>
</comment>
<keyword evidence="6" id="KW-0489">Methyltransferase</keyword>
<dbReference type="PANTHER" id="PTHR43847">
    <property type="entry name" value="BLL3993 PROTEIN"/>
    <property type="match status" value="1"/>
</dbReference>
<dbReference type="GO" id="GO:0016020">
    <property type="term" value="C:membrane"/>
    <property type="evidence" value="ECO:0007669"/>
    <property type="project" value="UniProtKB-SubCell"/>
</dbReference>
<dbReference type="InterPro" id="IPR052527">
    <property type="entry name" value="Metal_cation-efflux_comp"/>
</dbReference>
<evidence type="ECO:0000256" key="2">
    <source>
        <dbReference type="ARBA" id="ARBA00022692"/>
    </source>
</evidence>
<name>A0A1Y6CT93_9PROT</name>
<keyword evidence="4 5" id="KW-0472">Membrane</keyword>